<feature type="transmembrane region" description="Helical" evidence="1">
    <location>
        <begin position="71"/>
        <end position="90"/>
    </location>
</feature>
<feature type="transmembrane region" description="Helical" evidence="1">
    <location>
        <begin position="237"/>
        <end position="259"/>
    </location>
</feature>
<gene>
    <name evidence="2" type="ORF">KSX_65850</name>
</gene>
<feature type="transmembrane region" description="Helical" evidence="1">
    <location>
        <begin position="36"/>
        <end position="59"/>
    </location>
</feature>
<evidence type="ECO:0000256" key="1">
    <source>
        <dbReference type="SAM" id="Phobius"/>
    </source>
</evidence>
<keyword evidence="3" id="KW-1185">Reference proteome</keyword>
<dbReference type="Proteomes" id="UP000612362">
    <property type="component" value="Unassembled WGS sequence"/>
</dbReference>
<accession>A0A8J3I1R1</accession>
<keyword evidence="1" id="KW-0812">Transmembrane</keyword>
<dbReference type="Pfam" id="PF20226">
    <property type="entry name" value="DUF6585"/>
    <property type="match status" value="1"/>
</dbReference>
<name>A0A8J3I1R1_9CHLR</name>
<evidence type="ECO:0000313" key="2">
    <source>
        <dbReference type="EMBL" id="GHO48422.1"/>
    </source>
</evidence>
<protein>
    <submittedName>
        <fullName evidence="2">Uncharacterized protein</fullName>
    </submittedName>
</protein>
<sequence length="271" mass="30529">MMDHISSASMNENQETSHLGMLVSQFGLRMSLPDKIFCWFTGAIGLIILGGLLFVVYAYFRDPYPLTFSSYIPLGVMAYLSFQSFILLCNHEALVTPFRRKITIYLYEKGFVYCEGCERRELLWSQVKSVERGAITMWFGVFPRYIVCPSSGKAVVLNSIIGDVVELGRAIERGVADHLWPEVLADFQAGKPFVLPGLAVSQRYASKSDIKLAWRLVEVVEADMERLVIKGKGSSGAWLWLPVSQLINLGILAKLLIYIKEEQGLDMRVEV</sequence>
<evidence type="ECO:0000313" key="3">
    <source>
        <dbReference type="Proteomes" id="UP000612362"/>
    </source>
</evidence>
<proteinExistence type="predicted"/>
<dbReference type="RefSeq" id="WP_220197633.1">
    <property type="nucleotide sequence ID" value="NZ_BNJF01000004.1"/>
</dbReference>
<keyword evidence="1" id="KW-0472">Membrane</keyword>
<dbReference type="EMBL" id="BNJF01000004">
    <property type="protein sequence ID" value="GHO48422.1"/>
    <property type="molecule type" value="Genomic_DNA"/>
</dbReference>
<dbReference type="InterPro" id="IPR046492">
    <property type="entry name" value="DUF6585"/>
</dbReference>
<comment type="caution">
    <text evidence="2">The sequence shown here is derived from an EMBL/GenBank/DDBJ whole genome shotgun (WGS) entry which is preliminary data.</text>
</comment>
<reference evidence="2" key="1">
    <citation type="submission" date="2020-10" db="EMBL/GenBank/DDBJ databases">
        <title>Taxonomic study of unclassified bacteria belonging to the class Ktedonobacteria.</title>
        <authorList>
            <person name="Yabe S."/>
            <person name="Wang C.M."/>
            <person name="Zheng Y."/>
            <person name="Sakai Y."/>
            <person name="Cavaletti L."/>
            <person name="Monciardini P."/>
            <person name="Donadio S."/>
        </authorList>
    </citation>
    <scope>NUCLEOTIDE SEQUENCE</scope>
    <source>
        <strain evidence="2">SOSP1-1</strain>
    </source>
</reference>
<keyword evidence="1" id="KW-1133">Transmembrane helix</keyword>
<organism evidence="2 3">
    <name type="scientific">Ktedonospora formicarum</name>
    <dbReference type="NCBI Taxonomy" id="2778364"/>
    <lineage>
        <taxon>Bacteria</taxon>
        <taxon>Bacillati</taxon>
        <taxon>Chloroflexota</taxon>
        <taxon>Ktedonobacteria</taxon>
        <taxon>Ktedonobacterales</taxon>
        <taxon>Ktedonobacteraceae</taxon>
        <taxon>Ktedonospora</taxon>
    </lineage>
</organism>
<dbReference type="AlphaFoldDB" id="A0A8J3I1R1"/>